<keyword evidence="3" id="KW-0238">DNA-binding</keyword>
<dbReference type="FunFam" id="3.40.190.290:FF:000012">
    <property type="entry name" value="Transcriptional regulator, LysR family"/>
    <property type="match status" value="1"/>
</dbReference>
<keyword evidence="2" id="KW-0805">Transcription regulation</keyword>
<dbReference type="Proteomes" id="UP000323886">
    <property type="component" value="Unassembled WGS sequence"/>
</dbReference>
<organism evidence="7 8">
    <name type="scientific">Blastochloris sulfoviridis</name>
    <dbReference type="NCBI Taxonomy" id="50712"/>
    <lineage>
        <taxon>Bacteria</taxon>
        <taxon>Pseudomonadati</taxon>
        <taxon>Pseudomonadota</taxon>
        <taxon>Alphaproteobacteria</taxon>
        <taxon>Hyphomicrobiales</taxon>
        <taxon>Blastochloridaceae</taxon>
        <taxon>Blastochloris</taxon>
    </lineage>
</organism>
<dbReference type="InterPro" id="IPR058163">
    <property type="entry name" value="LysR-type_TF_proteobact-type"/>
</dbReference>
<feature type="transmembrane region" description="Helical" evidence="5">
    <location>
        <begin position="223"/>
        <end position="247"/>
    </location>
</feature>
<evidence type="ECO:0000256" key="4">
    <source>
        <dbReference type="ARBA" id="ARBA00023163"/>
    </source>
</evidence>
<dbReference type="FunFam" id="1.10.10.10:FF:000001">
    <property type="entry name" value="LysR family transcriptional regulator"/>
    <property type="match status" value="1"/>
</dbReference>
<protein>
    <submittedName>
        <fullName evidence="7">LysR family transcriptional regulator</fullName>
    </submittedName>
</protein>
<reference evidence="7 8" key="1">
    <citation type="submission" date="2019-09" db="EMBL/GenBank/DDBJ databases">
        <title>Draft Whole-Genome sequence of Blastochloris sulfoviridis DSM 729.</title>
        <authorList>
            <person name="Meyer T.E."/>
            <person name="Kyndt J.A."/>
        </authorList>
    </citation>
    <scope>NUCLEOTIDE SEQUENCE [LARGE SCALE GENOMIC DNA]</scope>
    <source>
        <strain evidence="7 8">DSM 729</strain>
    </source>
</reference>
<gene>
    <name evidence="7" type="ORF">F1193_04580</name>
</gene>
<dbReference type="GO" id="GO:0006351">
    <property type="term" value="P:DNA-templated transcription"/>
    <property type="evidence" value="ECO:0007669"/>
    <property type="project" value="TreeGrafter"/>
</dbReference>
<comment type="caution">
    <text evidence="7">The sequence shown here is derived from an EMBL/GenBank/DDBJ whole genome shotgun (WGS) entry which is preliminary data.</text>
</comment>
<dbReference type="InterPro" id="IPR005119">
    <property type="entry name" value="LysR_subst-bd"/>
</dbReference>
<dbReference type="SUPFAM" id="SSF53850">
    <property type="entry name" value="Periplasmic binding protein-like II"/>
    <property type="match status" value="1"/>
</dbReference>
<dbReference type="AlphaFoldDB" id="A0A5M6I3H1"/>
<name>A0A5M6I3H1_9HYPH</name>
<dbReference type="EMBL" id="VWPL01000005">
    <property type="protein sequence ID" value="KAA5602761.1"/>
    <property type="molecule type" value="Genomic_DNA"/>
</dbReference>
<comment type="similarity">
    <text evidence="1">Belongs to the LysR transcriptional regulatory family.</text>
</comment>
<feature type="domain" description="HTH lysR-type" evidence="6">
    <location>
        <begin position="4"/>
        <end position="61"/>
    </location>
</feature>
<dbReference type="GO" id="GO:0043565">
    <property type="term" value="F:sequence-specific DNA binding"/>
    <property type="evidence" value="ECO:0007669"/>
    <property type="project" value="TreeGrafter"/>
</dbReference>
<keyword evidence="5" id="KW-0472">Membrane</keyword>
<evidence type="ECO:0000256" key="1">
    <source>
        <dbReference type="ARBA" id="ARBA00009437"/>
    </source>
</evidence>
<dbReference type="InterPro" id="IPR036390">
    <property type="entry name" value="WH_DNA-bd_sf"/>
</dbReference>
<evidence type="ECO:0000256" key="5">
    <source>
        <dbReference type="SAM" id="Phobius"/>
    </source>
</evidence>
<proteinExistence type="inferred from homology"/>
<dbReference type="Gene3D" id="1.10.10.10">
    <property type="entry name" value="Winged helix-like DNA-binding domain superfamily/Winged helix DNA-binding domain"/>
    <property type="match status" value="1"/>
</dbReference>
<dbReference type="GO" id="GO:0003700">
    <property type="term" value="F:DNA-binding transcription factor activity"/>
    <property type="evidence" value="ECO:0007669"/>
    <property type="project" value="InterPro"/>
</dbReference>
<evidence type="ECO:0000313" key="7">
    <source>
        <dbReference type="EMBL" id="KAA5602761.1"/>
    </source>
</evidence>
<dbReference type="InterPro" id="IPR036388">
    <property type="entry name" value="WH-like_DNA-bd_sf"/>
</dbReference>
<sequence length="297" mass="32580">MRRDELGDLAVFLTVAEELSFTRAAAKLGTSQSALSYTVRRLEERLGVRLLTRTTRSVMPTAAGERLLRTLGPAFEDIDAELAALSALRDKPAGAIRITAGEYAATSILWPALDRLLPHYPDIKVEIEVDYGLTDIVAERFDAGVRLGEQVAKDMIAVPIGPEMRMAAAAAPSYFATRPPPRTPQDLTAHSCINLRLPTYGGLYAWEFEKDGRELRVRVEGQLAFNTVGLIVGAAVAGFGIACLLEVDMAAELRAGRLVRVLDDWCPPFPGYHLYYPSRRQPTPALALLVEALRYRG</sequence>
<dbReference type="Gene3D" id="3.40.190.290">
    <property type="match status" value="1"/>
</dbReference>
<keyword evidence="8" id="KW-1185">Reference proteome</keyword>
<evidence type="ECO:0000313" key="8">
    <source>
        <dbReference type="Proteomes" id="UP000323886"/>
    </source>
</evidence>
<dbReference type="RefSeq" id="WP_150096490.1">
    <property type="nucleotide sequence ID" value="NZ_VWPL01000005.1"/>
</dbReference>
<dbReference type="CDD" id="cd08474">
    <property type="entry name" value="PBP2_CrgA_like_5"/>
    <property type="match status" value="1"/>
</dbReference>
<dbReference type="PANTHER" id="PTHR30537">
    <property type="entry name" value="HTH-TYPE TRANSCRIPTIONAL REGULATOR"/>
    <property type="match status" value="1"/>
</dbReference>
<dbReference type="SUPFAM" id="SSF46785">
    <property type="entry name" value="Winged helix' DNA-binding domain"/>
    <property type="match status" value="1"/>
</dbReference>
<evidence type="ECO:0000256" key="2">
    <source>
        <dbReference type="ARBA" id="ARBA00023015"/>
    </source>
</evidence>
<keyword evidence="4" id="KW-0804">Transcription</keyword>
<dbReference type="Pfam" id="PF00126">
    <property type="entry name" value="HTH_1"/>
    <property type="match status" value="1"/>
</dbReference>
<dbReference type="PANTHER" id="PTHR30537:SF1">
    <property type="entry name" value="HTH-TYPE TRANSCRIPTIONAL REGULATOR PGRR"/>
    <property type="match status" value="1"/>
</dbReference>
<keyword evidence="5" id="KW-1133">Transmembrane helix</keyword>
<dbReference type="OrthoDB" id="9813056at2"/>
<dbReference type="InterPro" id="IPR000847">
    <property type="entry name" value="LysR_HTH_N"/>
</dbReference>
<evidence type="ECO:0000256" key="3">
    <source>
        <dbReference type="ARBA" id="ARBA00023125"/>
    </source>
</evidence>
<keyword evidence="5" id="KW-0812">Transmembrane</keyword>
<dbReference type="PROSITE" id="PS50931">
    <property type="entry name" value="HTH_LYSR"/>
    <property type="match status" value="1"/>
</dbReference>
<dbReference type="PRINTS" id="PR00039">
    <property type="entry name" value="HTHLYSR"/>
</dbReference>
<accession>A0A5M6I3H1</accession>
<dbReference type="Pfam" id="PF03466">
    <property type="entry name" value="LysR_substrate"/>
    <property type="match status" value="1"/>
</dbReference>
<evidence type="ECO:0000259" key="6">
    <source>
        <dbReference type="PROSITE" id="PS50931"/>
    </source>
</evidence>